<organism evidence="7 8">
    <name type="scientific">Sphaerotilus microaerophilus</name>
    <dbReference type="NCBI Taxonomy" id="2914710"/>
    <lineage>
        <taxon>Bacteria</taxon>
        <taxon>Pseudomonadati</taxon>
        <taxon>Pseudomonadota</taxon>
        <taxon>Betaproteobacteria</taxon>
        <taxon>Burkholderiales</taxon>
        <taxon>Sphaerotilaceae</taxon>
        <taxon>Sphaerotilus</taxon>
    </lineage>
</organism>
<dbReference type="CDD" id="cd03430">
    <property type="entry name" value="NUDIX_GDPMH_NudD"/>
    <property type="match status" value="1"/>
</dbReference>
<feature type="domain" description="Nudix hydrolase" evidence="6">
    <location>
        <begin position="31"/>
        <end position="175"/>
    </location>
</feature>
<dbReference type="InterPro" id="IPR033715">
    <property type="entry name" value="GDPMH"/>
</dbReference>
<evidence type="ECO:0000256" key="5">
    <source>
        <dbReference type="SAM" id="MobiDB-lite"/>
    </source>
</evidence>
<evidence type="ECO:0000259" key="6">
    <source>
        <dbReference type="PROSITE" id="PS51462"/>
    </source>
</evidence>
<dbReference type="Proteomes" id="UP001057498">
    <property type="component" value="Chromosome"/>
</dbReference>
<dbReference type="InterPro" id="IPR015797">
    <property type="entry name" value="NUDIX_hydrolase-like_dom_sf"/>
</dbReference>
<dbReference type="PIRSF" id="PIRSF037599">
    <property type="entry name" value="GDPMH"/>
    <property type="match status" value="1"/>
</dbReference>
<name>A0ABN6PLJ2_9BURK</name>
<gene>
    <name evidence="7" type="primary">wcaH</name>
    <name evidence="7" type="ORF">CATMQ487_16300</name>
</gene>
<evidence type="ECO:0000256" key="3">
    <source>
        <dbReference type="ARBA" id="ARBA00022801"/>
    </source>
</evidence>
<evidence type="ECO:0000313" key="7">
    <source>
        <dbReference type="EMBL" id="BDI04660.1"/>
    </source>
</evidence>
<dbReference type="Pfam" id="PF00293">
    <property type="entry name" value="NUDIX"/>
    <property type="match status" value="1"/>
</dbReference>
<dbReference type="PROSITE" id="PS51462">
    <property type="entry name" value="NUDIX"/>
    <property type="match status" value="1"/>
</dbReference>
<evidence type="ECO:0000256" key="4">
    <source>
        <dbReference type="ARBA" id="ARBA00022842"/>
    </source>
</evidence>
<dbReference type="SUPFAM" id="SSF55811">
    <property type="entry name" value="Nudix"/>
    <property type="match status" value="1"/>
</dbReference>
<proteinExistence type="predicted"/>
<dbReference type="RefSeq" id="WP_251972766.1">
    <property type="nucleotide sequence ID" value="NZ_AP025730.1"/>
</dbReference>
<dbReference type="PANTHER" id="PTHR43046">
    <property type="entry name" value="GDP-MANNOSE MANNOSYL HYDROLASE"/>
    <property type="match status" value="1"/>
</dbReference>
<keyword evidence="2" id="KW-0479">Metal-binding</keyword>
<protein>
    <submittedName>
        <fullName evidence="7">GDP-mannose mannosyl hydrolase</fullName>
    </submittedName>
</protein>
<accession>A0ABN6PLJ2</accession>
<evidence type="ECO:0000256" key="2">
    <source>
        <dbReference type="ARBA" id="ARBA00022723"/>
    </source>
</evidence>
<comment type="cofactor">
    <cofactor evidence="1">
        <name>Mg(2+)</name>
        <dbReference type="ChEBI" id="CHEBI:18420"/>
    </cofactor>
</comment>
<dbReference type="PANTHER" id="PTHR43046:SF12">
    <property type="entry name" value="GDP-MANNOSE MANNOSYL HYDROLASE"/>
    <property type="match status" value="1"/>
</dbReference>
<keyword evidence="3 7" id="KW-0378">Hydrolase</keyword>
<dbReference type="EMBL" id="AP025730">
    <property type="protein sequence ID" value="BDI04660.1"/>
    <property type="molecule type" value="Genomic_DNA"/>
</dbReference>
<sequence>MQALPTPQAQPDPLPLPQPQLPRDTLLGIVEHTPLVSIDLICHRPGGEVLLGWRHNRPAQASWFVPGGRIRKGERVAQALRRIASVELGLDADALPPVTFLRVWEHLYDDNFAGAPGIGTHYVVLAYQLTLDEAQAATLQPDAQHGELRWFAPNALVADPQVHLNSRAYFDTGIDATRIP</sequence>
<dbReference type="InterPro" id="IPR000086">
    <property type="entry name" value="NUDIX_hydrolase_dom"/>
</dbReference>
<reference evidence="7" key="1">
    <citation type="submission" date="2022-04" db="EMBL/GenBank/DDBJ databases">
        <title>Whole genome sequence of Sphaerotilus sp. FB-5.</title>
        <authorList>
            <person name="Takeda M."/>
            <person name="Narihara S."/>
            <person name="Akimoto M."/>
            <person name="Akimoto R."/>
            <person name="Nishiyashiki S."/>
            <person name="Murakami T."/>
        </authorList>
    </citation>
    <scope>NUCLEOTIDE SEQUENCE</scope>
    <source>
        <strain evidence="7">FB-5</strain>
    </source>
</reference>
<dbReference type="GO" id="GO:0016787">
    <property type="term" value="F:hydrolase activity"/>
    <property type="evidence" value="ECO:0007669"/>
    <property type="project" value="UniProtKB-KW"/>
</dbReference>
<keyword evidence="8" id="KW-1185">Reference proteome</keyword>
<dbReference type="NCBIfam" id="NF011963">
    <property type="entry name" value="PRK15434.1"/>
    <property type="match status" value="1"/>
</dbReference>
<evidence type="ECO:0000313" key="8">
    <source>
        <dbReference type="Proteomes" id="UP001057498"/>
    </source>
</evidence>
<evidence type="ECO:0000256" key="1">
    <source>
        <dbReference type="ARBA" id="ARBA00001946"/>
    </source>
</evidence>
<feature type="region of interest" description="Disordered" evidence="5">
    <location>
        <begin position="1"/>
        <end position="20"/>
    </location>
</feature>
<keyword evidence="4" id="KW-0460">Magnesium</keyword>
<feature type="compositionally biased region" description="Pro residues" evidence="5">
    <location>
        <begin position="8"/>
        <end position="20"/>
    </location>
</feature>
<dbReference type="Gene3D" id="3.90.79.10">
    <property type="entry name" value="Nucleoside Triphosphate Pyrophosphohydrolase"/>
    <property type="match status" value="1"/>
</dbReference>